<accession>A0A5J4WCH6</accession>
<dbReference type="InterPro" id="IPR038717">
    <property type="entry name" value="Tc1-like_DDE_dom"/>
</dbReference>
<dbReference type="OrthoDB" id="3263820at2759"/>
<protein>
    <recommendedName>
        <fullName evidence="1">Tc1-like transposase DDE domain-containing protein</fullName>
    </recommendedName>
</protein>
<evidence type="ECO:0000313" key="3">
    <source>
        <dbReference type="Proteomes" id="UP000324800"/>
    </source>
</evidence>
<dbReference type="Pfam" id="PF13358">
    <property type="entry name" value="DDE_3"/>
    <property type="match status" value="1"/>
</dbReference>
<evidence type="ECO:0000313" key="2">
    <source>
        <dbReference type="EMBL" id="KAA6392658.1"/>
    </source>
</evidence>
<gene>
    <name evidence="2" type="ORF">EZS28_011815</name>
</gene>
<dbReference type="AlphaFoldDB" id="A0A5J4WCH6"/>
<name>A0A5J4WCH6_9EUKA</name>
<dbReference type="EMBL" id="SNRW01002472">
    <property type="protein sequence ID" value="KAA6392658.1"/>
    <property type="molecule type" value="Genomic_DNA"/>
</dbReference>
<dbReference type="Proteomes" id="UP000324800">
    <property type="component" value="Unassembled WGS sequence"/>
</dbReference>
<comment type="caution">
    <text evidence="2">The sequence shown here is derived from an EMBL/GenBank/DDBJ whole genome shotgun (WGS) entry which is preliminary data.</text>
</comment>
<sequence>MIWASMARADAVSVYFEDGNMDAGQYIKILKKHLKTDRLKLCGNNFVFQADNDPKHTSRIAQAWIRRNRIKTVEQSSNSPDMNPIEHLFYLLKSNLSKWSISTLASITKTFLPFHIYL</sequence>
<dbReference type="Gene3D" id="3.30.420.10">
    <property type="entry name" value="Ribonuclease H-like superfamily/Ribonuclease H"/>
    <property type="match status" value="1"/>
</dbReference>
<reference evidence="2 3" key="1">
    <citation type="submission" date="2019-03" db="EMBL/GenBank/DDBJ databases">
        <title>Single cell metagenomics reveals metabolic interactions within the superorganism composed of flagellate Streblomastix strix and complex community of Bacteroidetes bacteria on its surface.</title>
        <authorList>
            <person name="Treitli S.C."/>
            <person name="Kolisko M."/>
            <person name="Husnik F."/>
            <person name="Keeling P."/>
            <person name="Hampl V."/>
        </authorList>
    </citation>
    <scope>NUCLEOTIDE SEQUENCE [LARGE SCALE GENOMIC DNA]</scope>
    <source>
        <strain evidence="2">ST1C</strain>
    </source>
</reference>
<dbReference type="GO" id="GO:0003676">
    <property type="term" value="F:nucleic acid binding"/>
    <property type="evidence" value="ECO:0007669"/>
    <property type="project" value="InterPro"/>
</dbReference>
<dbReference type="InterPro" id="IPR036397">
    <property type="entry name" value="RNaseH_sf"/>
</dbReference>
<evidence type="ECO:0000259" key="1">
    <source>
        <dbReference type="Pfam" id="PF13358"/>
    </source>
</evidence>
<organism evidence="2 3">
    <name type="scientific">Streblomastix strix</name>
    <dbReference type="NCBI Taxonomy" id="222440"/>
    <lineage>
        <taxon>Eukaryota</taxon>
        <taxon>Metamonada</taxon>
        <taxon>Preaxostyla</taxon>
        <taxon>Oxymonadida</taxon>
        <taxon>Streblomastigidae</taxon>
        <taxon>Streblomastix</taxon>
    </lineage>
</organism>
<proteinExistence type="predicted"/>
<feature type="domain" description="Tc1-like transposase DDE" evidence="1">
    <location>
        <begin position="6"/>
        <end position="102"/>
    </location>
</feature>